<dbReference type="Gene3D" id="3.30.450.180">
    <property type="match status" value="1"/>
</dbReference>
<dbReference type="Pfam" id="PF13560">
    <property type="entry name" value="HTH_31"/>
    <property type="match status" value="1"/>
</dbReference>
<accession>A0AAU8ILI4</accession>
<organism evidence="2">
    <name type="scientific">Streptomyces tabacisoli</name>
    <dbReference type="NCBI Taxonomy" id="3156398"/>
    <lineage>
        <taxon>Bacteria</taxon>
        <taxon>Bacillati</taxon>
        <taxon>Actinomycetota</taxon>
        <taxon>Actinomycetes</taxon>
        <taxon>Kitasatosporales</taxon>
        <taxon>Streptomycetaceae</taxon>
        <taxon>Streptomyces</taxon>
    </lineage>
</organism>
<dbReference type="EMBL" id="CP159534">
    <property type="protein sequence ID" value="XCJ68908.1"/>
    <property type="molecule type" value="Genomic_DNA"/>
</dbReference>
<dbReference type="AlphaFoldDB" id="A0AAU8ILI4"/>
<evidence type="ECO:0000313" key="2">
    <source>
        <dbReference type="EMBL" id="XCJ68908.1"/>
    </source>
</evidence>
<dbReference type="RefSeq" id="WP_353940590.1">
    <property type="nucleotide sequence ID" value="NZ_CP159534.1"/>
</dbReference>
<dbReference type="KEGG" id="stac:ABII15_02535"/>
<feature type="domain" description="HTH cro/C1-type" evidence="1">
    <location>
        <begin position="76"/>
        <end position="123"/>
    </location>
</feature>
<dbReference type="GO" id="GO:0003677">
    <property type="term" value="F:DNA binding"/>
    <property type="evidence" value="ECO:0007669"/>
    <property type="project" value="InterPro"/>
</dbReference>
<dbReference type="PANTHER" id="PTHR35010">
    <property type="entry name" value="BLL4672 PROTEIN-RELATED"/>
    <property type="match status" value="1"/>
</dbReference>
<dbReference type="PROSITE" id="PS50943">
    <property type="entry name" value="HTH_CROC1"/>
    <property type="match status" value="1"/>
</dbReference>
<dbReference type="SUPFAM" id="SSF47413">
    <property type="entry name" value="lambda repressor-like DNA-binding domains"/>
    <property type="match status" value="1"/>
</dbReference>
<evidence type="ECO:0000259" key="1">
    <source>
        <dbReference type="PROSITE" id="PS50943"/>
    </source>
</evidence>
<gene>
    <name evidence="2" type="ORF">ABII15_02535</name>
</gene>
<reference evidence="2" key="1">
    <citation type="submission" date="2024-06" db="EMBL/GenBank/DDBJ databases">
        <title>Streptomyces sp. strain HUAS MG91 genome sequences.</title>
        <authorList>
            <person name="Mo P."/>
        </authorList>
    </citation>
    <scope>NUCLEOTIDE SEQUENCE</scope>
    <source>
        <strain evidence="2">HUAS MG91</strain>
    </source>
</reference>
<proteinExistence type="predicted"/>
<name>A0AAU8ILI4_9ACTN</name>
<dbReference type="InterPro" id="IPR010982">
    <property type="entry name" value="Lambda_DNA-bd_dom_sf"/>
</dbReference>
<dbReference type="CDD" id="cd00093">
    <property type="entry name" value="HTH_XRE"/>
    <property type="match status" value="1"/>
</dbReference>
<protein>
    <submittedName>
        <fullName evidence="2">Helix-turn-helix transcriptional regulator</fullName>
    </submittedName>
</protein>
<sequence length="321" mass="35382">MTATGSSATRVALLMRDAGRLEAGRVSPRKGAQGVVPPRPSTLKFAELGSFLAARRAEVTPEQVGLPGGGSRRLTGLRREEVAMLAGIGASWYAWIEQGRAKNVSLEILEAIAHVLRLNEVECLHMMRLAGYAVPRRPRNPVDDDRRLALRVVDSFLSKPAYFMDRYWDVLAANRLATRLLGFEGAHHNYLESLFLDPRARDRFADWERAADEAVARFRTQSGEYLGDPRLAALTQHLREGSPVFADLWERHRFGDGTQVTQALAHPDLGQVSLSQICLDFAARPGLQLILLDPQSGPVADRLARWAQGAPLPEAGVRVPA</sequence>
<dbReference type="InterPro" id="IPR001387">
    <property type="entry name" value="Cro/C1-type_HTH"/>
</dbReference>
<dbReference type="Gene3D" id="1.10.260.40">
    <property type="entry name" value="lambda repressor-like DNA-binding domains"/>
    <property type="match status" value="1"/>
</dbReference>
<dbReference type="SMART" id="SM00530">
    <property type="entry name" value="HTH_XRE"/>
    <property type="match status" value="1"/>
</dbReference>
<dbReference type="InterPro" id="IPR041413">
    <property type="entry name" value="MLTR_LBD"/>
</dbReference>
<dbReference type="PANTHER" id="PTHR35010:SF3">
    <property type="entry name" value="BLL4873 PROTEIN"/>
    <property type="match status" value="1"/>
</dbReference>
<dbReference type="Pfam" id="PF17765">
    <property type="entry name" value="MLTR_LBD"/>
    <property type="match status" value="1"/>
</dbReference>